<gene>
    <name evidence="2" type="ORF">VZD24_10390</name>
    <name evidence="1" type="ORF">VZD85_08360</name>
</gene>
<comment type="caution">
    <text evidence="1">The sequence shown here is derived from an EMBL/GenBank/DDBJ whole genome shotgun (WGS) entry which is preliminary data.</text>
</comment>
<evidence type="ECO:0008006" key="5">
    <source>
        <dbReference type="Google" id="ProtNLM"/>
    </source>
</evidence>
<sequence length="294" mass="34498">MKRFLLSTIFLIIALIATMYVCDSIYTYAFQNAPPRNKIQKILKLNNKEYDYVFLGSSRTENHIDCALIEKITGKTCINLGISGGTIGDMLFILKIAERNNVRFRQVFLQIDYNYNHNGISRNVYAELMPFIHDSLIRNEIENYKNYSWMINFPFYRYMKNEKVVGFREFFTALLNKKPNKDIDIGFMPFFGIGYDLAGKFPENFNKSNIEIDEMLELSKRDDFELKFFTAPYCKEVENRENAQSLIKRIPSLHNYISLFDENPQYFSDCGHLNIEGAEAFTKKICNDLIIKHQ</sequence>
<evidence type="ECO:0000313" key="3">
    <source>
        <dbReference type="Proteomes" id="UP001388259"/>
    </source>
</evidence>
<evidence type="ECO:0000313" key="2">
    <source>
        <dbReference type="EMBL" id="MEM0573928.1"/>
    </source>
</evidence>
<accession>A0AB35YSW3</accession>
<dbReference type="EMBL" id="JBANCF010000008">
    <property type="protein sequence ID" value="MEM0573928.1"/>
    <property type="molecule type" value="Genomic_DNA"/>
</dbReference>
<proteinExistence type="predicted"/>
<dbReference type="SUPFAM" id="SSF52266">
    <property type="entry name" value="SGNH hydrolase"/>
    <property type="match status" value="1"/>
</dbReference>
<evidence type="ECO:0000313" key="1">
    <source>
        <dbReference type="EMBL" id="MEM0518360.1"/>
    </source>
</evidence>
<dbReference type="AlphaFoldDB" id="A0AB35YSW3"/>
<protein>
    <recommendedName>
        <fullName evidence="5">SGNH/GDSL hydrolase family protein</fullName>
    </recommendedName>
</protein>
<dbReference type="Gene3D" id="3.40.50.1110">
    <property type="entry name" value="SGNH hydrolase"/>
    <property type="match status" value="1"/>
</dbReference>
<dbReference type="GO" id="GO:0016788">
    <property type="term" value="F:hydrolase activity, acting on ester bonds"/>
    <property type="evidence" value="ECO:0007669"/>
    <property type="project" value="UniProtKB-ARBA"/>
</dbReference>
<keyword evidence="4" id="KW-1185">Reference proteome</keyword>
<organism evidence="1 3">
    <name type="scientific">Aequorivita flava</name>
    <dbReference type="NCBI Taxonomy" id="3114371"/>
    <lineage>
        <taxon>Bacteria</taxon>
        <taxon>Pseudomonadati</taxon>
        <taxon>Bacteroidota</taxon>
        <taxon>Flavobacteriia</taxon>
        <taxon>Flavobacteriales</taxon>
        <taxon>Flavobacteriaceae</taxon>
        <taxon>Aequorivita</taxon>
    </lineage>
</organism>
<dbReference type="RefSeq" id="WP_342687269.1">
    <property type="nucleotide sequence ID" value="NZ_JAZBJM010000004.1"/>
</dbReference>
<dbReference type="Proteomes" id="UP001390963">
    <property type="component" value="Unassembled WGS sequence"/>
</dbReference>
<evidence type="ECO:0000313" key="4">
    <source>
        <dbReference type="Proteomes" id="UP001390963"/>
    </source>
</evidence>
<reference evidence="1 4" key="1">
    <citation type="submission" date="2024-01" db="EMBL/GenBank/DDBJ databases">
        <title>Aequorivita flavus sp. nov., isolated from deep-sea sediment.</title>
        <authorList>
            <person name="Chen X."/>
        </authorList>
    </citation>
    <scope>NUCLEOTIDE SEQUENCE</scope>
    <source>
        <strain evidence="1">MCCC 1A16923</strain>
        <strain evidence="2 4">MCCC 1A16935</strain>
    </source>
</reference>
<dbReference type="InterPro" id="IPR036514">
    <property type="entry name" value="SGNH_hydro_sf"/>
</dbReference>
<dbReference type="Proteomes" id="UP001388259">
    <property type="component" value="Unassembled WGS sequence"/>
</dbReference>
<name>A0AB35YSW3_9FLAO</name>
<dbReference type="EMBL" id="JAZBJM010000004">
    <property type="protein sequence ID" value="MEM0518360.1"/>
    <property type="molecule type" value="Genomic_DNA"/>
</dbReference>